<reference evidence="4 5" key="1">
    <citation type="journal article" date="2015" name="Int. J. Syst. Evol. Microbiol.">
        <title>Carboxylicivirga linearis sp. nov., isolated from a sea cucumber culture pond.</title>
        <authorList>
            <person name="Wang F.Q."/>
            <person name="Zhou Y.X."/>
            <person name="Lin X.Z."/>
            <person name="Chen G.J."/>
            <person name="Du Z.J."/>
        </authorList>
    </citation>
    <scope>NUCLEOTIDE SEQUENCE [LARGE SCALE GENOMIC DNA]</scope>
    <source>
        <strain evidence="4 5">FB218</strain>
    </source>
</reference>
<name>A0ABS5JXL6_9BACT</name>
<feature type="transmembrane region" description="Helical" evidence="2">
    <location>
        <begin position="124"/>
        <end position="146"/>
    </location>
</feature>
<accession>A0ABS5JXL6</accession>
<evidence type="ECO:0000256" key="1">
    <source>
        <dbReference type="SAM" id="Coils"/>
    </source>
</evidence>
<keyword evidence="5" id="KW-1185">Reference proteome</keyword>
<feature type="domain" description="Signal transduction histidine kinase internal region" evidence="3">
    <location>
        <begin position="167"/>
        <end position="242"/>
    </location>
</feature>
<dbReference type="InterPro" id="IPR036890">
    <property type="entry name" value="HATPase_C_sf"/>
</dbReference>
<dbReference type="Proteomes" id="UP000708576">
    <property type="component" value="Unassembled WGS sequence"/>
</dbReference>
<evidence type="ECO:0000256" key="2">
    <source>
        <dbReference type="SAM" id="Phobius"/>
    </source>
</evidence>
<keyword evidence="1" id="KW-0175">Coiled coil</keyword>
<dbReference type="RefSeq" id="WP_212216849.1">
    <property type="nucleotide sequence ID" value="NZ_JAGUCO010000012.1"/>
</dbReference>
<dbReference type="SUPFAM" id="SSF55874">
    <property type="entry name" value="ATPase domain of HSP90 chaperone/DNA topoisomerase II/histidine kinase"/>
    <property type="match status" value="1"/>
</dbReference>
<evidence type="ECO:0000313" key="5">
    <source>
        <dbReference type="Proteomes" id="UP000708576"/>
    </source>
</evidence>
<dbReference type="InterPro" id="IPR050640">
    <property type="entry name" value="Bact_2-comp_sensor_kinase"/>
</dbReference>
<feature type="coiled-coil region" evidence="1">
    <location>
        <begin position="147"/>
        <end position="174"/>
    </location>
</feature>
<protein>
    <submittedName>
        <fullName evidence="4">Histidine kinase</fullName>
    </submittedName>
</protein>
<organism evidence="4 5">
    <name type="scientific">Carboxylicivirga linearis</name>
    <dbReference type="NCBI Taxonomy" id="1628157"/>
    <lineage>
        <taxon>Bacteria</taxon>
        <taxon>Pseudomonadati</taxon>
        <taxon>Bacteroidota</taxon>
        <taxon>Bacteroidia</taxon>
        <taxon>Marinilabiliales</taxon>
        <taxon>Marinilabiliaceae</taxon>
        <taxon>Carboxylicivirga</taxon>
    </lineage>
</organism>
<keyword evidence="2" id="KW-0812">Transmembrane</keyword>
<keyword evidence="2" id="KW-1133">Transmembrane helix</keyword>
<dbReference type="Pfam" id="PF06580">
    <property type="entry name" value="His_kinase"/>
    <property type="match status" value="1"/>
</dbReference>
<dbReference type="PANTHER" id="PTHR34220">
    <property type="entry name" value="SENSOR HISTIDINE KINASE YPDA"/>
    <property type="match status" value="1"/>
</dbReference>
<feature type="transmembrane region" description="Helical" evidence="2">
    <location>
        <begin position="44"/>
        <end position="66"/>
    </location>
</feature>
<comment type="caution">
    <text evidence="4">The sequence shown here is derived from an EMBL/GenBank/DDBJ whole genome shotgun (WGS) entry which is preliminary data.</text>
</comment>
<dbReference type="EMBL" id="JAGUCO010000012">
    <property type="protein sequence ID" value="MBS2099608.1"/>
    <property type="molecule type" value="Genomic_DNA"/>
</dbReference>
<feature type="transmembrane region" description="Helical" evidence="2">
    <location>
        <begin position="78"/>
        <end position="104"/>
    </location>
</feature>
<feature type="transmembrane region" description="Helical" evidence="2">
    <location>
        <begin position="12"/>
        <end position="32"/>
    </location>
</feature>
<keyword evidence="4" id="KW-0808">Transferase</keyword>
<proteinExistence type="predicted"/>
<dbReference type="Gene3D" id="3.30.565.10">
    <property type="entry name" value="Histidine kinase-like ATPase, C-terminal domain"/>
    <property type="match status" value="1"/>
</dbReference>
<dbReference type="PANTHER" id="PTHR34220:SF7">
    <property type="entry name" value="SENSOR HISTIDINE KINASE YPDA"/>
    <property type="match status" value="1"/>
</dbReference>
<keyword evidence="4" id="KW-0418">Kinase</keyword>
<evidence type="ECO:0000259" key="3">
    <source>
        <dbReference type="Pfam" id="PF06580"/>
    </source>
</evidence>
<evidence type="ECO:0000313" key="4">
    <source>
        <dbReference type="EMBL" id="MBS2099608.1"/>
    </source>
</evidence>
<dbReference type="GO" id="GO:0016301">
    <property type="term" value="F:kinase activity"/>
    <property type="evidence" value="ECO:0007669"/>
    <property type="project" value="UniProtKB-KW"/>
</dbReference>
<keyword evidence="2" id="KW-0472">Membrane</keyword>
<gene>
    <name evidence="4" type="ORF">KEM10_15035</name>
</gene>
<sequence>MKSIKAYPKQSVVFNSLFILYWVCAAVFFKLFYGGYVATTNETIAYTLIYLIIAFISVDIHHRFITQPNIQKHEYKRFILFSIFLFIVAFWLEAMASFILHFYFLDLTENHSFSQNRIFRTQIGGVNMIVFGGIALRFINETFLLMKQKEEKEKQRIESLLALKEVELEQLRGQINPHFLFNSLNCIYGLSLEKSEQTPDVILRLSSILDYILYQCKEDVPISKEIEQLKNYSSIQKERFGKLLEYTFNANIKTDRNVAPLLLFTLIENAFKHAKPDENNQIIIDIKIKCSDALELQITNSIDQKSYSSERNGGVGLTNLQRRLELLYPGQHQLKCEENNNYYITSLKINFTQANE</sequence>
<dbReference type="InterPro" id="IPR010559">
    <property type="entry name" value="Sig_transdc_His_kin_internal"/>
</dbReference>